<dbReference type="RefSeq" id="WP_041047415.1">
    <property type="nucleotide sequence ID" value="NZ_JXAK01000014.1"/>
</dbReference>
<organism evidence="2 3">
    <name type="scientific">Gordoniibacillus kamchatkensis</name>
    <dbReference type="NCBI Taxonomy" id="1590651"/>
    <lineage>
        <taxon>Bacteria</taxon>
        <taxon>Bacillati</taxon>
        <taxon>Bacillota</taxon>
        <taxon>Bacilli</taxon>
        <taxon>Bacillales</taxon>
        <taxon>Paenibacillaceae</taxon>
        <taxon>Gordoniibacillus</taxon>
    </lineage>
</organism>
<dbReference type="Proteomes" id="UP000031967">
    <property type="component" value="Unassembled WGS sequence"/>
</dbReference>
<reference evidence="2 3" key="1">
    <citation type="submission" date="2014-12" db="EMBL/GenBank/DDBJ databases">
        <title>Draft genome sequence of Paenibacillus kamchatkensis strain B-2647.</title>
        <authorList>
            <person name="Karlyshev A.V."/>
            <person name="Kudryashova E.B."/>
        </authorList>
    </citation>
    <scope>NUCLEOTIDE SEQUENCE [LARGE SCALE GENOMIC DNA]</scope>
    <source>
        <strain evidence="2 3">VKM B-2647</strain>
    </source>
</reference>
<accession>A0ABR5AJC8</accession>
<proteinExistence type="predicted"/>
<name>A0ABR5AJC8_9BACL</name>
<keyword evidence="3" id="KW-1185">Reference proteome</keyword>
<evidence type="ECO:0000313" key="3">
    <source>
        <dbReference type="Proteomes" id="UP000031967"/>
    </source>
</evidence>
<protein>
    <submittedName>
        <fullName evidence="2">Uncharacterized protein</fullName>
    </submittedName>
</protein>
<comment type="caution">
    <text evidence="2">The sequence shown here is derived from an EMBL/GenBank/DDBJ whole genome shotgun (WGS) entry which is preliminary data.</text>
</comment>
<evidence type="ECO:0000313" key="2">
    <source>
        <dbReference type="EMBL" id="KIL40943.1"/>
    </source>
</evidence>
<evidence type="ECO:0000256" key="1">
    <source>
        <dbReference type="SAM" id="Coils"/>
    </source>
</evidence>
<keyword evidence="1" id="KW-0175">Coiled coil</keyword>
<sequence>MDYNKLVRYCDLKLRHKEIEEELEELRKEIVAMYQDSSDIKINDYTLKIVYQDKKSYDNQKVFDSLPDPELWKNVSKVDGAKITALIKAEILSEAMLEGTYTVSKVPYLYVHKS</sequence>
<dbReference type="EMBL" id="JXAK01000014">
    <property type="protein sequence ID" value="KIL40943.1"/>
    <property type="molecule type" value="Genomic_DNA"/>
</dbReference>
<gene>
    <name evidence="2" type="ORF">SD70_09880</name>
</gene>
<feature type="coiled-coil region" evidence="1">
    <location>
        <begin position="9"/>
        <end position="36"/>
    </location>
</feature>